<organism evidence="1 2">
    <name type="scientific">Macroventuria anomochaeta</name>
    <dbReference type="NCBI Taxonomy" id="301207"/>
    <lineage>
        <taxon>Eukaryota</taxon>
        <taxon>Fungi</taxon>
        <taxon>Dikarya</taxon>
        <taxon>Ascomycota</taxon>
        <taxon>Pezizomycotina</taxon>
        <taxon>Dothideomycetes</taxon>
        <taxon>Pleosporomycetidae</taxon>
        <taxon>Pleosporales</taxon>
        <taxon>Pleosporineae</taxon>
        <taxon>Didymellaceae</taxon>
        <taxon>Macroventuria</taxon>
    </lineage>
</organism>
<protein>
    <submittedName>
        <fullName evidence="1">Uncharacterized protein</fullName>
    </submittedName>
</protein>
<evidence type="ECO:0000313" key="1">
    <source>
        <dbReference type="EMBL" id="KAF2633095.1"/>
    </source>
</evidence>
<name>A0ACB6SFN5_9PLEO</name>
<reference evidence="1" key="1">
    <citation type="journal article" date="2020" name="Stud. Mycol.">
        <title>101 Dothideomycetes genomes: a test case for predicting lifestyles and emergence of pathogens.</title>
        <authorList>
            <person name="Haridas S."/>
            <person name="Albert R."/>
            <person name="Binder M."/>
            <person name="Bloem J."/>
            <person name="Labutti K."/>
            <person name="Salamov A."/>
            <person name="Andreopoulos B."/>
            <person name="Baker S."/>
            <person name="Barry K."/>
            <person name="Bills G."/>
            <person name="Bluhm B."/>
            <person name="Cannon C."/>
            <person name="Castanera R."/>
            <person name="Culley D."/>
            <person name="Daum C."/>
            <person name="Ezra D."/>
            <person name="Gonzalez J."/>
            <person name="Henrissat B."/>
            <person name="Kuo A."/>
            <person name="Liang C."/>
            <person name="Lipzen A."/>
            <person name="Lutzoni F."/>
            <person name="Magnuson J."/>
            <person name="Mondo S."/>
            <person name="Nolan M."/>
            <person name="Ohm R."/>
            <person name="Pangilinan J."/>
            <person name="Park H.-J."/>
            <person name="Ramirez L."/>
            <person name="Alfaro M."/>
            <person name="Sun H."/>
            <person name="Tritt A."/>
            <person name="Yoshinaga Y."/>
            <person name="Zwiers L.-H."/>
            <person name="Turgeon B."/>
            <person name="Goodwin S."/>
            <person name="Spatafora J."/>
            <person name="Crous P."/>
            <person name="Grigoriev I."/>
        </authorList>
    </citation>
    <scope>NUCLEOTIDE SEQUENCE</scope>
    <source>
        <strain evidence="1">CBS 525.71</strain>
    </source>
</reference>
<dbReference type="Proteomes" id="UP000799754">
    <property type="component" value="Unassembled WGS sequence"/>
</dbReference>
<accession>A0ACB6SFN5</accession>
<sequence length="549" mass="61994">MSEAAVGGIVLAIPGIIDLCLKYGHFLKQKIETYRHMQEIARLDHFIVELVQGELHILLTFFYSLHGTQPLEDQTRTLFEQLRLLLERIVAQFSVSDPSVWVKIKFSFHGRKSLDNACGELEQWYIRFLRRAVVFLVFGGPGTTATGSAAMGHSQVLSRVQRIRRAILDPVPESIMTKLQLDAFESSVILRKLDRSSVYASDVGSELVEYRTYDARAPPGEIKATRSLIRDFAAALHESDPSTMGLLRCNGFSAEPVYNRFALRFQYPVGKTGPHTLEHLLTHASNQSPGIRHSLSDRIALVRKLASAVLYVHSCGFVHKNIRPGNILIFDTIAPEGTNPAKTAFPNVVGEPFLVGFDSVRKAAAASSMIRVEEWRKNIYLHPDRHRMAQGDEFTMRHDIYSLGVVLLEISLWDTFTNKETGIGKYLWEKREGGQVLRTPEVLQARYLEIARSQVPRVFGNKYRDVVISCLEGLKNEEEANYYFRQIEMQFSSTATELAAAAWRTVVIADVIAPSLFGTSAPHRRFRYTFTNTTTACVIDLFCLLDIYC</sequence>
<comment type="caution">
    <text evidence="1">The sequence shown here is derived from an EMBL/GenBank/DDBJ whole genome shotgun (WGS) entry which is preliminary data.</text>
</comment>
<gene>
    <name evidence="1" type="ORF">BU25DRAFT_417620</name>
</gene>
<keyword evidence="2" id="KW-1185">Reference proteome</keyword>
<evidence type="ECO:0000313" key="2">
    <source>
        <dbReference type="Proteomes" id="UP000799754"/>
    </source>
</evidence>
<proteinExistence type="predicted"/>
<dbReference type="EMBL" id="MU006702">
    <property type="protein sequence ID" value="KAF2633095.1"/>
    <property type="molecule type" value="Genomic_DNA"/>
</dbReference>